<reference evidence="1" key="1">
    <citation type="submission" date="2022-05" db="EMBL/GenBank/DDBJ databases">
        <authorList>
            <person name="Friedrich I."/>
            <person name="Poehlein A."/>
            <person name="Schneider D."/>
            <person name="Hertel R."/>
            <person name="Daniel R."/>
        </authorList>
    </citation>
    <scope>NUCLEOTIDE SEQUENCE</scope>
</reference>
<keyword evidence="2" id="KW-1185">Reference proteome</keyword>
<dbReference type="EMBL" id="ON529858">
    <property type="protein sequence ID" value="UTC29785.1"/>
    <property type="molecule type" value="Genomic_DNA"/>
</dbReference>
<evidence type="ECO:0000313" key="2">
    <source>
        <dbReference type="Proteomes" id="UP001057427"/>
    </source>
</evidence>
<gene>
    <name evidence="1" type="ORF">BAJUN_01550</name>
</gene>
<name>A0A9E7N6B6_9CAUD</name>
<dbReference type="Proteomes" id="UP001057427">
    <property type="component" value="Segment"/>
</dbReference>
<organism evidence="1 2">
    <name type="scientific">Brevundimonas phage vB_BgoS-Bajun</name>
    <dbReference type="NCBI Taxonomy" id="2948594"/>
    <lineage>
        <taxon>Viruses</taxon>
        <taxon>Duplodnaviria</taxon>
        <taxon>Heunggongvirae</taxon>
        <taxon>Uroviricota</taxon>
        <taxon>Caudoviricetes</taxon>
        <taxon>Dolichocephalovirinae</taxon>
    </lineage>
</organism>
<evidence type="ECO:0000313" key="1">
    <source>
        <dbReference type="EMBL" id="UTC29785.1"/>
    </source>
</evidence>
<accession>A0A9E7N6B6</accession>
<sequence length="80" mass="8608">MTTNTELGRLPLADAELESYCVAMAALPDANTGSMAVATAHGVSAREVMSRAHDPEISSRIDFLRSVNTERWADVVEETA</sequence>
<protein>
    <submittedName>
        <fullName evidence="1">Uncharacterized protein</fullName>
    </submittedName>
</protein>
<proteinExistence type="predicted"/>